<evidence type="ECO:0000256" key="2">
    <source>
        <dbReference type="ARBA" id="ARBA00022729"/>
    </source>
</evidence>
<dbReference type="InterPro" id="IPR011098">
    <property type="entry name" value="G5_dom"/>
</dbReference>
<comment type="caution">
    <text evidence="8">The sequence shown here is derived from an EMBL/GenBank/DDBJ whole genome shotgun (WGS) entry which is preliminary data.</text>
</comment>
<keyword evidence="1" id="KW-0433">Leucine-rich repeat</keyword>
<dbReference type="PANTHER" id="PTHR46652:SF3">
    <property type="entry name" value="LEUCINE-RICH REPEAT-CONTAINING PROTEIN 9"/>
    <property type="match status" value="1"/>
</dbReference>
<dbReference type="InterPro" id="IPR050836">
    <property type="entry name" value="SDS22/Internalin_LRR"/>
</dbReference>
<dbReference type="InterPro" id="IPR032675">
    <property type="entry name" value="LRR_dom_sf"/>
</dbReference>
<keyword evidence="3" id="KW-0677">Repeat</keyword>
<evidence type="ECO:0000256" key="3">
    <source>
        <dbReference type="ARBA" id="ARBA00022737"/>
    </source>
</evidence>
<keyword evidence="5" id="KW-0812">Transmembrane</keyword>
<feature type="region of interest" description="Disordered" evidence="4">
    <location>
        <begin position="622"/>
        <end position="644"/>
    </location>
</feature>
<evidence type="ECO:0000313" key="8">
    <source>
        <dbReference type="EMBL" id="KXA18414.1"/>
    </source>
</evidence>
<dbReference type="SMART" id="SM00365">
    <property type="entry name" value="LRR_SD22"/>
    <property type="match status" value="6"/>
</dbReference>
<keyword evidence="2 6" id="KW-0732">Signal</keyword>
<dbReference type="RefSeq" id="WP_060786772.1">
    <property type="nucleotide sequence ID" value="NZ_KQ956813.1"/>
</dbReference>
<dbReference type="Gene3D" id="2.20.230.10">
    <property type="entry name" value="Resuscitation-promoting factor rpfb"/>
    <property type="match status" value="2"/>
</dbReference>
<organism evidence="8 9">
    <name type="scientific">Gardnerella vaginalis</name>
    <dbReference type="NCBI Taxonomy" id="2702"/>
    <lineage>
        <taxon>Bacteria</taxon>
        <taxon>Bacillati</taxon>
        <taxon>Actinomycetota</taxon>
        <taxon>Actinomycetes</taxon>
        <taxon>Bifidobacteriales</taxon>
        <taxon>Bifidobacteriaceae</taxon>
        <taxon>Gardnerella</taxon>
    </lineage>
</organism>
<name>A0A133NQ40_GARVA</name>
<evidence type="ECO:0000256" key="1">
    <source>
        <dbReference type="ARBA" id="ARBA00022614"/>
    </source>
</evidence>
<dbReference type="Pfam" id="PF12799">
    <property type="entry name" value="LRR_4"/>
    <property type="match status" value="3"/>
</dbReference>
<dbReference type="InterPro" id="IPR025875">
    <property type="entry name" value="Leu-rich_rpt_4"/>
</dbReference>
<dbReference type="InterPro" id="IPR001611">
    <property type="entry name" value="Leu-rich_rpt"/>
</dbReference>
<dbReference type="Proteomes" id="UP000070558">
    <property type="component" value="Unassembled WGS sequence"/>
</dbReference>
<evidence type="ECO:0000256" key="4">
    <source>
        <dbReference type="SAM" id="MobiDB-lite"/>
    </source>
</evidence>
<proteinExistence type="predicted"/>
<keyword evidence="5" id="KW-1133">Transmembrane helix</keyword>
<dbReference type="AlphaFoldDB" id="A0A133NQ40"/>
<feature type="compositionally biased region" description="Low complexity" evidence="4">
    <location>
        <begin position="832"/>
        <end position="856"/>
    </location>
</feature>
<gene>
    <name evidence="8" type="ORF">HMPREF3216_00528</name>
</gene>
<dbReference type="SMART" id="SM01208">
    <property type="entry name" value="G5"/>
    <property type="match status" value="2"/>
</dbReference>
<dbReference type="SUPFAM" id="SSF52058">
    <property type="entry name" value="L domain-like"/>
    <property type="match status" value="1"/>
</dbReference>
<dbReference type="PANTHER" id="PTHR46652">
    <property type="entry name" value="LEUCINE-RICH REPEAT AND IQ DOMAIN-CONTAINING PROTEIN 1-RELATED"/>
    <property type="match status" value="1"/>
</dbReference>
<feature type="chain" id="PRO_5039257526" evidence="6">
    <location>
        <begin position="24"/>
        <end position="905"/>
    </location>
</feature>
<accession>A0A133NQ40</accession>
<reference evidence="8 9" key="1">
    <citation type="submission" date="2016-01" db="EMBL/GenBank/DDBJ databases">
        <authorList>
            <person name="Oliw E.H."/>
        </authorList>
    </citation>
    <scope>NUCLEOTIDE SEQUENCE [LARGE SCALE GENOMIC DNA]</scope>
    <source>
        <strain evidence="8 9">GED7760B</strain>
    </source>
</reference>
<feature type="region of interest" description="Disordered" evidence="4">
    <location>
        <begin position="719"/>
        <end position="873"/>
    </location>
</feature>
<evidence type="ECO:0000256" key="6">
    <source>
        <dbReference type="SAM" id="SignalP"/>
    </source>
</evidence>
<feature type="transmembrane region" description="Helical" evidence="5">
    <location>
        <begin position="874"/>
        <end position="896"/>
    </location>
</feature>
<evidence type="ECO:0000256" key="5">
    <source>
        <dbReference type="SAM" id="Phobius"/>
    </source>
</evidence>
<dbReference type="PROSITE" id="PS51450">
    <property type="entry name" value="LRR"/>
    <property type="match status" value="4"/>
</dbReference>
<dbReference type="PATRIC" id="fig|2702.99.peg.521"/>
<dbReference type="PROSITE" id="PS51109">
    <property type="entry name" value="G5"/>
    <property type="match status" value="1"/>
</dbReference>
<feature type="signal peptide" evidence="6">
    <location>
        <begin position="1"/>
        <end position="23"/>
    </location>
</feature>
<dbReference type="Gene3D" id="3.80.10.10">
    <property type="entry name" value="Ribonuclease Inhibitor"/>
    <property type="match status" value="1"/>
</dbReference>
<feature type="compositionally biased region" description="Polar residues" evidence="4">
    <location>
        <begin position="822"/>
        <end position="831"/>
    </location>
</feature>
<keyword evidence="5" id="KW-0472">Membrane</keyword>
<evidence type="ECO:0000259" key="7">
    <source>
        <dbReference type="PROSITE" id="PS51109"/>
    </source>
</evidence>
<dbReference type="EMBL" id="LRQA01000030">
    <property type="protein sequence ID" value="KXA18414.1"/>
    <property type="molecule type" value="Genomic_DNA"/>
</dbReference>
<protein>
    <submittedName>
        <fullName evidence="8">LPXTG-motif protein cell wall anchor domain protein</fullName>
    </submittedName>
</protein>
<sequence>MKNAKKRSILAPLSAGFCATVLAVAGGLSSNVSYASVASATRSVHTSSVNSSEVSGNSNYVQFTNPKLKDAILNYLKDGSNASSWGAERGKALLGKNDTGVTLEQASKVTNLNLCGKGISSIEGIENFTNLNRIDFDHNSISDLSPLASITSLESIYATYNKISDLTPLQSLSSLKCLRASSNKITDFSTIGNLTSLETLYLGENPGIKNFDTLKKFTNLTDLNLDSTQFSDLNIIKDLTKLKLLYLQSTDIADLSPIEGLTNLETLSLYDNKFTSLEPLKNLTKLKSISLGLENGIKSISVLEELPQLNSLSMYGLKFSLSSEQQSTPLGIEYADKLSFSSSVGSVEKGSFVLNDSINLPYKDDVTIEFKNDKSFKIGNVTIGANGYNGKIKLHLNVPKIETVEGKMTYEGDASIDYNTQKKISDPVKGKKKRYKNGHEDTIVDAKNGLTKVGNKEVVTEEIQPGTIYQADSSLAYRETNKTVGTKGTRTIEKFHSVDPNTGAISTAFSSNSGITKKAIDTVIKVGNVDTKTETIKFKTIYIADDTLAYEAKEDKTAGKNGSKTVTTTYRVDKTTGLTKDVESTKEKTVDPTDHVVRVGNKQVTHEGNKTITTTYDVDKDTGKLTNPKKHTSMPAGTLTPAVQHDNSEPAVLDTQEAEVLLGKMKYEADDTLPYNTQKKISDPVDGLKITTHTGSFVNGKWGPSDKVETTAAQDGLTKVGNKQVTHEGNKTITTTYDVDPDTGKLTNPKKRTSMPMASLIDPSANPDPGPNPDPDSNDNGGGDNNDGGSVEPESTDIPELNIGGGNGGNGDNTNGSGVGENANNGGNRSDANNGTVNGAAVNNNSGANRSGSAKSQATRTRSADALPNTGSNAYGAAFASFGAMVFGMFAAGAAANRKRAKHLR</sequence>
<dbReference type="Pfam" id="PF07501">
    <property type="entry name" value="G5"/>
    <property type="match status" value="1"/>
</dbReference>
<feature type="domain" description="G5" evidence="7">
    <location>
        <begin position="522"/>
        <end position="603"/>
    </location>
</feature>
<dbReference type="OrthoDB" id="5184021at2"/>
<evidence type="ECO:0000313" key="9">
    <source>
        <dbReference type="Proteomes" id="UP000070558"/>
    </source>
</evidence>